<evidence type="ECO:0000256" key="2">
    <source>
        <dbReference type="ARBA" id="ARBA00007577"/>
    </source>
</evidence>
<feature type="transmembrane region" description="Helical" evidence="9">
    <location>
        <begin position="1172"/>
        <end position="1192"/>
    </location>
</feature>
<evidence type="ECO:0000256" key="8">
    <source>
        <dbReference type="ARBA" id="ARBA00023136"/>
    </source>
</evidence>
<dbReference type="GO" id="GO:0005524">
    <property type="term" value="F:ATP binding"/>
    <property type="evidence" value="ECO:0007669"/>
    <property type="project" value="UniProtKB-KW"/>
</dbReference>
<keyword evidence="3" id="KW-0813">Transport</keyword>
<evidence type="ECO:0000259" key="10">
    <source>
        <dbReference type="PROSITE" id="PS50866"/>
    </source>
</evidence>
<evidence type="ECO:0000256" key="3">
    <source>
        <dbReference type="ARBA" id="ARBA00022448"/>
    </source>
</evidence>
<keyword evidence="7 9" id="KW-1133">Transmembrane helix</keyword>
<dbReference type="Pfam" id="PF00664">
    <property type="entry name" value="ABC_membrane"/>
    <property type="match status" value="2"/>
</dbReference>
<evidence type="ECO:0000256" key="6">
    <source>
        <dbReference type="ARBA" id="ARBA00022840"/>
    </source>
</evidence>
<feature type="transmembrane region" description="Helical" evidence="9">
    <location>
        <begin position="331"/>
        <end position="349"/>
    </location>
</feature>
<dbReference type="PROSITE" id="PS50929">
    <property type="entry name" value="ABC_TM1F"/>
    <property type="match status" value="2"/>
</dbReference>
<dbReference type="PROSITE" id="PS50893">
    <property type="entry name" value="ABC_TRANSPORTER_2"/>
    <property type="match status" value="1"/>
</dbReference>
<accession>A0A8J2NR65</accession>
<dbReference type="AlphaFoldDB" id="A0A8J2NR65"/>
<organism evidence="13 14">
    <name type="scientific">Allacma fusca</name>
    <dbReference type="NCBI Taxonomy" id="39272"/>
    <lineage>
        <taxon>Eukaryota</taxon>
        <taxon>Metazoa</taxon>
        <taxon>Ecdysozoa</taxon>
        <taxon>Arthropoda</taxon>
        <taxon>Hexapoda</taxon>
        <taxon>Collembola</taxon>
        <taxon>Symphypleona</taxon>
        <taxon>Sminthuridae</taxon>
        <taxon>Allacma</taxon>
    </lineage>
</organism>
<feature type="domain" description="GOLD" evidence="10">
    <location>
        <begin position="1026"/>
        <end position="1108"/>
    </location>
</feature>
<feature type="transmembrane region" description="Helical" evidence="9">
    <location>
        <begin position="776"/>
        <end position="798"/>
    </location>
</feature>
<feature type="domain" description="ABC transmembrane type-1" evidence="12">
    <location>
        <begin position="43"/>
        <end position="358"/>
    </location>
</feature>
<sequence length="1208" mass="134159">MRRLTKTSLGDDPKNNIKLEQKPVPYYRLFRFLSVKDRLWLTLAVFSALIASACVPVLNVLFGEMAELMVNAQEDPLYCNGSGSGGHGSSTPAPKNNQKLLDGMAKFSAYMLAAGVIEFIAGYFFVTTFCRLAEIQMYRLRIEYLRALLRQDIGWYDTVEDRDFVSKISENVTKVRQAVGETASMCTFFLLSSIICLAFALWYGWFLTLVVLLSSSPVIAVSSAIVGCLQAKLASKQEKSYSDAGMVAQEALSNIKTVMAFSGQQKEAARYEKKLAKSLRAGRIRGVVTAFGNGFLWFLNYATYSLVLWYGSKLIFEGRKEACTKTPEYNTASLTVIFFNVLIASFNFGQALSYLEIFSVGRVAAASIYNIIDRIPEIDIYVNSGISRKERLKGLIEFKHVHFCYPSRKDVVKYIQLLHGSVIIDGTNIRELNINWLPKKYKTIVGERVRKADMIIAIKNGQVVEIGSHDSLMSQQGFYYNLVVARADEIDEQENLESKLMESATSMEPPEDQDILESVIFPPLEKELKQLAKHTSLFSLLRLNSKEWPWITLGFFIALLQGGMLPLDAYFYGQFMGVLSKKDTEKAQNEVNLYACYYLGVGVYAILTVGIGLSCFSISGEALTNRLRKLSFETMLKQDLTWYDNPRNNVGGLCMRLSGDAASVQGATGTRLGLVAQAFTTIGISASLGLYLLPKLGLVACAFVPFILIANFYNGKLLENQQTEEKLAIESASSCAFRAVSCIRTVASLGKEKAFVQVYTESLLPPHKKAVAHSHLLGLVFGFSQGMLFFAYAAVFYYGAYLISHENVDYTNVFIIGEALVWSMLELGQTLAFAPSYNNAKVAGGRILTLLESKRSLQDDPGSGLPIGMYAGGVAFDQVKFSYPERKSTTVLKGLSFGIEPNKNVGICGPSGSGKSTCIQLILRYYVPTMGKVLLDDTCIQDINLDSLRSHMAIVAQEPALFDRTFAENISYGDNSRDVSMDEIMEAAKSANIHSFISSLPLGYSTRLDAPGIAMDYKIHVDAGKEDCYYQYVHPGATLYVGFQVLRGGDGQAGFAVRHPNGQIVHPYAWKAQSDYQETSAVGGYYAVCVDNQFSRFAAKLINLYITTFRYDEWEKYTKELESLDISVTNFTGILSGVDQKIGQVLHYLHQTRARESRDYALLEDNQSYVSFWSILQCLIIAATSSVQVYFVRKLFDSPSHGGGKVRA</sequence>
<feature type="domain" description="ABC transporter" evidence="11">
    <location>
        <begin position="874"/>
        <end position="1102"/>
    </location>
</feature>
<evidence type="ECO:0000259" key="12">
    <source>
        <dbReference type="PROSITE" id="PS50929"/>
    </source>
</evidence>
<dbReference type="PANTHER" id="PTHR43394:SF18">
    <property type="entry name" value="ABC TRANSPORTER B FAMILY MEMBER 11-LIKE"/>
    <property type="match status" value="1"/>
</dbReference>
<feature type="transmembrane region" description="Helical" evidence="9">
    <location>
        <begin position="696"/>
        <end position="713"/>
    </location>
</feature>
<keyword evidence="6" id="KW-0067">ATP-binding</keyword>
<comment type="subcellular location">
    <subcellularLocation>
        <location evidence="1">Membrane</location>
        <topology evidence="1">Multi-pass membrane protein</topology>
    </subcellularLocation>
</comment>
<feature type="domain" description="ABC transmembrane type-1" evidence="12">
    <location>
        <begin position="553"/>
        <end position="839"/>
    </location>
</feature>
<evidence type="ECO:0000259" key="11">
    <source>
        <dbReference type="PROSITE" id="PS50893"/>
    </source>
</evidence>
<keyword evidence="4 9" id="KW-0812">Transmembrane</keyword>
<dbReference type="CDD" id="cd18578">
    <property type="entry name" value="ABC_6TM_Pgp_ABCB1_D2_like"/>
    <property type="match status" value="1"/>
</dbReference>
<feature type="transmembrane region" description="Helical" evidence="9">
    <location>
        <begin position="287"/>
        <end position="311"/>
    </location>
</feature>
<dbReference type="PROSITE" id="PS50866">
    <property type="entry name" value="GOLD"/>
    <property type="match status" value="1"/>
</dbReference>
<dbReference type="GO" id="GO:0016887">
    <property type="term" value="F:ATP hydrolysis activity"/>
    <property type="evidence" value="ECO:0007669"/>
    <property type="project" value="InterPro"/>
</dbReference>
<evidence type="ECO:0000256" key="5">
    <source>
        <dbReference type="ARBA" id="ARBA00022741"/>
    </source>
</evidence>
<feature type="transmembrane region" description="Helical" evidence="9">
    <location>
        <begin position="109"/>
        <end position="132"/>
    </location>
</feature>
<dbReference type="Pfam" id="PF01105">
    <property type="entry name" value="EMP24_GP25L"/>
    <property type="match status" value="1"/>
</dbReference>
<dbReference type="Proteomes" id="UP000708208">
    <property type="component" value="Unassembled WGS sequence"/>
</dbReference>
<proteinExistence type="inferred from homology"/>
<dbReference type="InterPro" id="IPR011527">
    <property type="entry name" value="ABC1_TM_dom"/>
</dbReference>
<keyword evidence="8 9" id="KW-0472">Membrane</keyword>
<evidence type="ECO:0000256" key="7">
    <source>
        <dbReference type="ARBA" id="ARBA00022989"/>
    </source>
</evidence>
<evidence type="ECO:0000313" key="13">
    <source>
        <dbReference type="EMBL" id="CAG7653060.1"/>
    </source>
</evidence>
<dbReference type="FunFam" id="1.20.1560.10:FF:000009">
    <property type="entry name" value="ABC transporter B family member 1"/>
    <property type="match status" value="1"/>
</dbReference>
<evidence type="ECO:0000256" key="9">
    <source>
        <dbReference type="SAM" id="Phobius"/>
    </source>
</evidence>
<feature type="transmembrane region" description="Helical" evidence="9">
    <location>
        <begin position="550"/>
        <end position="572"/>
    </location>
</feature>
<gene>
    <name evidence="13" type="ORF">AFUS01_LOCUS834</name>
</gene>
<dbReference type="CDD" id="cd18577">
    <property type="entry name" value="ABC_6TM_Pgp_ABCB1_D1_like"/>
    <property type="match status" value="1"/>
</dbReference>
<dbReference type="InterPro" id="IPR003439">
    <property type="entry name" value="ABC_transporter-like_ATP-bd"/>
</dbReference>
<dbReference type="GO" id="GO:0090374">
    <property type="term" value="P:oligopeptide export from mitochondrion"/>
    <property type="evidence" value="ECO:0007669"/>
    <property type="project" value="TreeGrafter"/>
</dbReference>
<feature type="transmembrane region" description="Helical" evidence="9">
    <location>
        <begin position="183"/>
        <end position="203"/>
    </location>
</feature>
<evidence type="ECO:0000256" key="1">
    <source>
        <dbReference type="ARBA" id="ARBA00004141"/>
    </source>
</evidence>
<feature type="transmembrane region" description="Helical" evidence="9">
    <location>
        <begin position="209"/>
        <end position="229"/>
    </location>
</feature>
<dbReference type="GO" id="GO:0015421">
    <property type="term" value="F:ABC-type oligopeptide transporter activity"/>
    <property type="evidence" value="ECO:0007669"/>
    <property type="project" value="TreeGrafter"/>
</dbReference>
<dbReference type="SMART" id="SM01190">
    <property type="entry name" value="EMP24_GP25L"/>
    <property type="match status" value="1"/>
</dbReference>
<reference evidence="13" key="1">
    <citation type="submission" date="2021-06" db="EMBL/GenBank/DDBJ databases">
        <authorList>
            <person name="Hodson N. C."/>
            <person name="Mongue J. A."/>
            <person name="Jaron S. K."/>
        </authorList>
    </citation>
    <scope>NUCLEOTIDE SEQUENCE</scope>
</reference>
<evidence type="ECO:0000256" key="4">
    <source>
        <dbReference type="ARBA" id="ARBA00022692"/>
    </source>
</evidence>
<dbReference type="GO" id="GO:0005743">
    <property type="term" value="C:mitochondrial inner membrane"/>
    <property type="evidence" value="ECO:0007669"/>
    <property type="project" value="TreeGrafter"/>
</dbReference>
<keyword evidence="14" id="KW-1185">Reference proteome</keyword>
<keyword evidence="5" id="KW-0547">Nucleotide-binding</keyword>
<protein>
    <submittedName>
        <fullName evidence="13">Uncharacterized protein</fullName>
    </submittedName>
</protein>
<feature type="transmembrane region" description="Helical" evidence="9">
    <location>
        <begin position="39"/>
        <end position="62"/>
    </location>
</feature>
<comment type="caution">
    <text evidence="13">The sequence shown here is derived from an EMBL/GenBank/DDBJ whole genome shotgun (WGS) entry which is preliminary data.</text>
</comment>
<dbReference type="PANTHER" id="PTHR43394">
    <property type="entry name" value="ATP-DEPENDENT PERMEASE MDL1, MITOCHONDRIAL"/>
    <property type="match status" value="1"/>
</dbReference>
<comment type="similarity">
    <text evidence="2">Belongs to the ABC transporter superfamily. ABCB family. Multidrug resistance exporter (TC 3.A.1.201) subfamily.</text>
</comment>
<feature type="transmembrane region" description="Helical" evidence="9">
    <location>
        <begin position="592"/>
        <end position="619"/>
    </location>
</feature>
<dbReference type="OrthoDB" id="10037706at2759"/>
<name>A0A8J2NR65_9HEXA</name>
<dbReference type="InterPro" id="IPR009038">
    <property type="entry name" value="GOLD_dom"/>
</dbReference>
<evidence type="ECO:0000313" key="14">
    <source>
        <dbReference type="Proteomes" id="UP000708208"/>
    </source>
</evidence>
<dbReference type="Pfam" id="PF00005">
    <property type="entry name" value="ABC_tran"/>
    <property type="match status" value="1"/>
</dbReference>
<dbReference type="InterPro" id="IPR039421">
    <property type="entry name" value="Type_1_exporter"/>
</dbReference>
<dbReference type="InterPro" id="IPR003593">
    <property type="entry name" value="AAA+_ATPase"/>
</dbReference>
<dbReference type="SMART" id="SM00382">
    <property type="entry name" value="AAA"/>
    <property type="match status" value="1"/>
</dbReference>
<dbReference type="EMBL" id="CAJVCH010004373">
    <property type="protein sequence ID" value="CAG7653060.1"/>
    <property type="molecule type" value="Genomic_DNA"/>
</dbReference>